<accession>X1BYK9</accession>
<proteinExistence type="predicted"/>
<dbReference type="Pfam" id="PF03780">
    <property type="entry name" value="Asp23"/>
    <property type="match status" value="1"/>
</dbReference>
<protein>
    <recommendedName>
        <fullName evidence="2">Asp23/Gls24 family envelope stress response protein</fullName>
    </recommendedName>
</protein>
<dbReference type="InterPro" id="IPR005531">
    <property type="entry name" value="Asp23"/>
</dbReference>
<dbReference type="EMBL" id="BART01015570">
    <property type="protein sequence ID" value="GAG86212.1"/>
    <property type="molecule type" value="Genomic_DNA"/>
</dbReference>
<reference evidence="1" key="1">
    <citation type="journal article" date="2014" name="Front. Microbiol.">
        <title>High frequency of phylogenetically diverse reductive dehalogenase-homologous genes in deep subseafloor sedimentary metagenomes.</title>
        <authorList>
            <person name="Kawai M."/>
            <person name="Futagami T."/>
            <person name="Toyoda A."/>
            <person name="Takaki Y."/>
            <person name="Nishi S."/>
            <person name="Hori S."/>
            <person name="Arai W."/>
            <person name="Tsubouchi T."/>
            <person name="Morono Y."/>
            <person name="Uchiyama I."/>
            <person name="Ito T."/>
            <person name="Fujiyama A."/>
            <person name="Inagaki F."/>
            <person name="Takami H."/>
        </authorList>
    </citation>
    <scope>NUCLEOTIDE SEQUENCE</scope>
    <source>
        <strain evidence="1">Expedition CK06-06</strain>
    </source>
</reference>
<evidence type="ECO:0008006" key="2">
    <source>
        <dbReference type="Google" id="ProtNLM"/>
    </source>
</evidence>
<gene>
    <name evidence="1" type="ORF">S01H4_30204</name>
</gene>
<sequence length="80" mass="8955">MARICEICKKGPVSGHQSKGVIVSRDKDKVNIEIHVIVQYGTNLKQVANSLRDSIRFNLEKLTSLPIGKIDINIQKVNIK</sequence>
<dbReference type="PANTHER" id="PTHR34297">
    <property type="entry name" value="HYPOTHETICAL CYTOSOLIC PROTEIN-RELATED"/>
    <property type="match status" value="1"/>
</dbReference>
<dbReference type="PANTHER" id="PTHR34297:SF2">
    <property type="entry name" value="ASP23_GLS24 FAMILY ENVELOPE STRESS RESPONSE PROTEIN"/>
    <property type="match status" value="1"/>
</dbReference>
<dbReference type="AlphaFoldDB" id="X1BYK9"/>
<organism evidence="1">
    <name type="scientific">marine sediment metagenome</name>
    <dbReference type="NCBI Taxonomy" id="412755"/>
    <lineage>
        <taxon>unclassified sequences</taxon>
        <taxon>metagenomes</taxon>
        <taxon>ecological metagenomes</taxon>
    </lineage>
</organism>
<name>X1BYK9_9ZZZZ</name>
<comment type="caution">
    <text evidence="1">The sequence shown here is derived from an EMBL/GenBank/DDBJ whole genome shotgun (WGS) entry which is preliminary data.</text>
</comment>
<evidence type="ECO:0000313" key="1">
    <source>
        <dbReference type="EMBL" id="GAG86212.1"/>
    </source>
</evidence>